<dbReference type="InterPro" id="IPR029058">
    <property type="entry name" value="AB_hydrolase_fold"/>
</dbReference>
<dbReference type="SUPFAM" id="SSF53474">
    <property type="entry name" value="alpha/beta-Hydrolases"/>
    <property type="match status" value="2"/>
</dbReference>
<protein>
    <recommendedName>
        <fullName evidence="4">C-type lectin domain-containing protein</fullName>
    </recommendedName>
</protein>
<evidence type="ECO:0000256" key="1">
    <source>
        <dbReference type="SAM" id="SignalP"/>
    </source>
</evidence>
<feature type="chain" id="PRO_5025633541" description="C-type lectin domain-containing protein" evidence="1">
    <location>
        <begin position="17"/>
        <end position="690"/>
    </location>
</feature>
<gene>
    <name evidence="2" type="ORF">BT96DRAFT_987499</name>
</gene>
<evidence type="ECO:0000313" key="2">
    <source>
        <dbReference type="EMBL" id="KAE9406357.1"/>
    </source>
</evidence>
<name>A0A6A4IBA4_9AGAR</name>
<feature type="signal peptide" evidence="1">
    <location>
        <begin position="1"/>
        <end position="16"/>
    </location>
</feature>
<dbReference type="OrthoDB" id="408631at2759"/>
<reference evidence="2" key="1">
    <citation type="journal article" date="2019" name="Environ. Microbiol.">
        <title>Fungal ecological strategies reflected in gene transcription - a case study of two litter decomposers.</title>
        <authorList>
            <person name="Barbi F."/>
            <person name="Kohler A."/>
            <person name="Barry K."/>
            <person name="Baskaran P."/>
            <person name="Daum C."/>
            <person name="Fauchery L."/>
            <person name="Ihrmark K."/>
            <person name="Kuo A."/>
            <person name="LaButti K."/>
            <person name="Lipzen A."/>
            <person name="Morin E."/>
            <person name="Grigoriev I.V."/>
            <person name="Henrissat B."/>
            <person name="Lindahl B."/>
            <person name="Martin F."/>
        </authorList>
    </citation>
    <scope>NUCLEOTIDE SEQUENCE</scope>
    <source>
        <strain evidence="2">JB14</strain>
    </source>
</reference>
<keyword evidence="3" id="KW-1185">Reference proteome</keyword>
<keyword evidence="1" id="KW-0732">Signal</keyword>
<evidence type="ECO:0008006" key="4">
    <source>
        <dbReference type="Google" id="ProtNLM"/>
    </source>
</evidence>
<accession>A0A6A4IBA4</accession>
<dbReference type="Proteomes" id="UP000799118">
    <property type="component" value="Unassembled WGS sequence"/>
</dbReference>
<dbReference type="AlphaFoldDB" id="A0A6A4IBA4"/>
<sequence>MVYTLLFSALAAAVGTVSVYHSAILYQNDGNWTAHATNPSAVLFFDSASYSDAERMCTEINETLITENELSTFWQALNYQVYLGKISSVSQFWTLDGSWSDSTTSMPFICTNSAPIVDQPDPGYYRFLTVNVTSNGTIYTGVRDHMAYRFLKVPYTLPPVGDLRLALPVPWYANETETSAGGESTMSVVKSPKANGLISAAILHSAALGPVTTQEEVANVSGTFPGPSRLRNLTDLPRLNVFPRTWLRPDRRRIHPRWVYVLGSTVALMKKGEVNNIYYMAGSMPEEGQSLLTTTIAPNDTDFNATLYSLAGVDYSDTWPINVTESGLWRMVLILLMLSYDLCTFPVGEPDQPYYRCHSGDLYEVFGFYYLFDLPIRTADDVGHTNLVQDMWGSFARTGNPNPSIAYLEARGYKGMTEIKHFTWPSFNRSASMAIQYPRHGSLSCPSLITQSSTVPPSYPVIVACTSIPSYQVFGPVSLVYTVIPIPKDFQTRIKWSTRSALPGFEPRVPVPSQSGSSITAAFYDSLYSRDVFRGILCCVICGGQSALQHRYVFPETEDELWAEFQQIGWIPKNARSKPCHEPRNGFIGCENCRPRFDDPLLYPIPQGRVGCGMQAATTTPMSMSRIRNEVSHGSIADDKANGGTAETRWWMDSGPMSEFELLEAKRVLRKREEQGSLGVIESEWSRTMA</sequence>
<organism evidence="2 3">
    <name type="scientific">Gymnopus androsaceus JB14</name>
    <dbReference type="NCBI Taxonomy" id="1447944"/>
    <lineage>
        <taxon>Eukaryota</taxon>
        <taxon>Fungi</taxon>
        <taxon>Dikarya</taxon>
        <taxon>Basidiomycota</taxon>
        <taxon>Agaricomycotina</taxon>
        <taxon>Agaricomycetes</taxon>
        <taxon>Agaricomycetidae</taxon>
        <taxon>Agaricales</taxon>
        <taxon>Marasmiineae</taxon>
        <taxon>Omphalotaceae</taxon>
        <taxon>Gymnopus</taxon>
    </lineage>
</organism>
<evidence type="ECO:0000313" key="3">
    <source>
        <dbReference type="Proteomes" id="UP000799118"/>
    </source>
</evidence>
<proteinExistence type="predicted"/>
<dbReference type="Gene3D" id="3.40.50.1820">
    <property type="entry name" value="alpha/beta hydrolase"/>
    <property type="match status" value="1"/>
</dbReference>
<dbReference type="EMBL" id="ML769402">
    <property type="protein sequence ID" value="KAE9406357.1"/>
    <property type="molecule type" value="Genomic_DNA"/>
</dbReference>